<organism evidence="2 3">
    <name type="scientific">Romanomermis culicivorax</name>
    <name type="common">Nematode worm</name>
    <dbReference type="NCBI Taxonomy" id="13658"/>
    <lineage>
        <taxon>Eukaryota</taxon>
        <taxon>Metazoa</taxon>
        <taxon>Ecdysozoa</taxon>
        <taxon>Nematoda</taxon>
        <taxon>Enoplea</taxon>
        <taxon>Dorylaimia</taxon>
        <taxon>Mermithida</taxon>
        <taxon>Mermithoidea</taxon>
        <taxon>Mermithidae</taxon>
        <taxon>Romanomermis</taxon>
    </lineage>
</organism>
<evidence type="ECO:0000256" key="1">
    <source>
        <dbReference type="SAM" id="MobiDB-lite"/>
    </source>
</evidence>
<name>A0A915IBZ0_ROMCU</name>
<sequence>MAVDMKNFQFAVPMPANSTASSYPPYVQLAFPNGTMFVFETFAATPEDWTMLFSLIDGEHTIVVSFDGADDWVGIYALLGTQFRTDPQKKNKDPVVKAIHFNVYCVIQNIDISPPLYELASQIGFFPEKRTLKATVPATRALDVSKLTLKFPPALCFFNNPGTSFLQWDVLEYAALDTYYLLLLFLAFRRYSFVPEVYNAPALFPPDSLDATEINHLAETIIAAFHNVAFSDVLPTNSTNRVYPTISQIALPAIMRDEVFSANKFFMFDCTSSDHGRSFCLGTVPNSFRENKVLTPRTHPKLLTALKVPKKKKKKQKDKWNKSPDVPDNEDPALQPQSLFDDRTGLQAAITSAMKGRLPDRLIELLNFPVLPTYKLAISDPLIYETDPALSLIPHEVDDMWIECITANQPLPNRTYQVIDVEPADKELLDTLIFDLNKVKLLPSTDVSALPLPAATADLTLTVTQITDFLKLTLDEISTFAQVLMDESTPIQPTAMDAEINTTTDQMLTDIPEESTLDQSTSIDVMPAEPTTGMPPTAPTMDPPVYLATPATLPSPPIIATVAPARPAAPVPQVAQPAPVIAQAAIQLPTALPPLPVQKQQPPGTLLRLTAPMDVQTPQAPSTSAPALDHHSQFIQKPGHYKHSMKCKQHHQEEAHYRKSHKMRMIRNPAPSACRHPVLRVLSAAKRPGNEQPVATNKAISKKLVKRPINLVRRLLPGRSQKSSLQKQQRRLPATQKVTIHAMSGTLVTTTTEKKPNNPTLQAVAVVNMNATMIHHCTTLRVSKHAKCTPQASMKMHTNMVSGDHHRR</sequence>
<protein>
    <submittedName>
        <fullName evidence="3">Uncharacterized protein</fullName>
    </submittedName>
</protein>
<evidence type="ECO:0000313" key="3">
    <source>
        <dbReference type="WBParaSite" id="nRc.2.0.1.t11690-RA"/>
    </source>
</evidence>
<evidence type="ECO:0000313" key="2">
    <source>
        <dbReference type="Proteomes" id="UP000887565"/>
    </source>
</evidence>
<accession>A0A915IBZ0</accession>
<feature type="compositionally biased region" description="Basic residues" evidence="1">
    <location>
        <begin position="308"/>
        <end position="317"/>
    </location>
</feature>
<proteinExistence type="predicted"/>
<dbReference type="AlphaFoldDB" id="A0A915IBZ0"/>
<feature type="region of interest" description="Disordered" evidence="1">
    <location>
        <begin position="305"/>
        <end position="337"/>
    </location>
</feature>
<reference evidence="3" key="1">
    <citation type="submission" date="2022-11" db="UniProtKB">
        <authorList>
            <consortium name="WormBaseParasite"/>
        </authorList>
    </citation>
    <scope>IDENTIFICATION</scope>
</reference>
<dbReference type="Proteomes" id="UP000887565">
    <property type="component" value="Unplaced"/>
</dbReference>
<dbReference type="WBParaSite" id="nRc.2.0.1.t11690-RA">
    <property type="protein sequence ID" value="nRc.2.0.1.t11690-RA"/>
    <property type="gene ID" value="nRc.2.0.1.g11690"/>
</dbReference>
<keyword evidence="2" id="KW-1185">Reference proteome</keyword>